<protein>
    <recommendedName>
        <fullName evidence="6">Terpene cyclase/mutase family protein</fullName>
    </recommendedName>
</protein>
<feature type="signal peptide" evidence="3">
    <location>
        <begin position="1"/>
        <end position="28"/>
    </location>
</feature>
<evidence type="ECO:0000256" key="2">
    <source>
        <dbReference type="SAM" id="Phobius"/>
    </source>
</evidence>
<comment type="caution">
    <text evidence="4">The sequence shown here is derived from an EMBL/GenBank/DDBJ whole genome shotgun (WGS) entry which is preliminary data.</text>
</comment>
<dbReference type="Proteomes" id="UP000305792">
    <property type="component" value="Unassembled WGS sequence"/>
</dbReference>
<keyword evidence="2" id="KW-1133">Transmembrane helix</keyword>
<reference evidence="4 5" key="1">
    <citation type="journal article" date="2018" name="Int. J. Syst. Evol. Microbiol.">
        <title>Glycomyces paridis sp. nov., isolated from the medicinal plant Paris polyphylla.</title>
        <authorList>
            <person name="Fang X.M."/>
            <person name="Bai J.L."/>
            <person name="Su J."/>
            <person name="Zhao L.L."/>
            <person name="Liu H.Y."/>
            <person name="Ma B.P."/>
            <person name="Zhang Y.Q."/>
            <person name="Yu L.Y."/>
        </authorList>
    </citation>
    <scope>NUCLEOTIDE SEQUENCE [LARGE SCALE GENOMIC DNA]</scope>
    <source>
        <strain evidence="4 5">CPCC 204357</strain>
    </source>
</reference>
<feature type="chain" id="PRO_5020691082" description="Terpene cyclase/mutase family protein" evidence="3">
    <location>
        <begin position="29"/>
        <end position="419"/>
    </location>
</feature>
<dbReference type="SUPFAM" id="SSF48239">
    <property type="entry name" value="Terpenoid cyclases/Protein prenyltransferases"/>
    <property type="match status" value="1"/>
</dbReference>
<accession>A0A4S8PFD5</accession>
<feature type="region of interest" description="Disordered" evidence="1">
    <location>
        <begin position="393"/>
        <end position="419"/>
    </location>
</feature>
<sequence>MRHLSGRMLAAAAVVPIAVLASAAPAQAQDQSFPVPAEAAASWLVAQSDGTSWSGGDVSTSLDAVIALQAARVGADQVQATLEWLNDTATLTPYVYPAVEGQDEAALNAGAAGKAMYAVATAGGDPTDFAGIRLADEVAAAQGENGTYGDGTALTTAWAVLGLSRTDTPAGEEAAAGFAAVQCADGGFSYAAVDGAGADCVSDPDSTGLTVAAIATLEGDAAAETLDAAVAWLEAAQGEDGGFDNGFGANANSTAMAAQALLATGRAEAAAGAVAFLLELQFDCSGDAPGAFMYTDPEDPEFGEATRLVATAQTMVPIAGQDLATLDASGAAAEVAADPCAVAEDGGDSAAASGDGADDEDEGGSSWLPWAIGAAVVVIAALMVGFSLKARRTADAAPAADESGDGSNDSATDSDSTDK</sequence>
<evidence type="ECO:0000256" key="3">
    <source>
        <dbReference type="SAM" id="SignalP"/>
    </source>
</evidence>
<feature type="region of interest" description="Disordered" evidence="1">
    <location>
        <begin position="344"/>
        <end position="365"/>
    </location>
</feature>
<dbReference type="InterPro" id="IPR008930">
    <property type="entry name" value="Terpenoid_cyclase/PrenylTrfase"/>
</dbReference>
<proteinExistence type="predicted"/>
<dbReference type="AlphaFoldDB" id="A0A4S8PFD5"/>
<dbReference type="Gene3D" id="1.50.10.20">
    <property type="match status" value="1"/>
</dbReference>
<evidence type="ECO:0008006" key="6">
    <source>
        <dbReference type="Google" id="ProtNLM"/>
    </source>
</evidence>
<keyword evidence="2" id="KW-0472">Membrane</keyword>
<evidence type="ECO:0000313" key="4">
    <source>
        <dbReference type="EMBL" id="THV27049.1"/>
    </source>
</evidence>
<dbReference type="EMBL" id="STGX01000012">
    <property type="protein sequence ID" value="THV27049.1"/>
    <property type="molecule type" value="Genomic_DNA"/>
</dbReference>
<dbReference type="RefSeq" id="WP_136530769.1">
    <property type="nucleotide sequence ID" value="NZ_STGX01000012.1"/>
</dbReference>
<keyword evidence="3" id="KW-0732">Signal</keyword>
<gene>
    <name evidence="4" type="ORF">E9998_16365</name>
</gene>
<keyword evidence="2" id="KW-0812">Transmembrane</keyword>
<evidence type="ECO:0000256" key="1">
    <source>
        <dbReference type="SAM" id="MobiDB-lite"/>
    </source>
</evidence>
<feature type="transmembrane region" description="Helical" evidence="2">
    <location>
        <begin position="367"/>
        <end position="388"/>
    </location>
</feature>
<evidence type="ECO:0000313" key="5">
    <source>
        <dbReference type="Proteomes" id="UP000305792"/>
    </source>
</evidence>
<name>A0A4S8PFD5_9ACTN</name>
<organism evidence="4 5">
    <name type="scientific">Glycomyces paridis</name>
    <dbReference type="NCBI Taxonomy" id="2126555"/>
    <lineage>
        <taxon>Bacteria</taxon>
        <taxon>Bacillati</taxon>
        <taxon>Actinomycetota</taxon>
        <taxon>Actinomycetes</taxon>
        <taxon>Glycomycetales</taxon>
        <taxon>Glycomycetaceae</taxon>
        <taxon>Glycomyces</taxon>
    </lineage>
</organism>
<feature type="compositionally biased region" description="Low complexity" evidence="1">
    <location>
        <begin position="395"/>
        <end position="419"/>
    </location>
</feature>
<feature type="compositionally biased region" description="Low complexity" evidence="1">
    <location>
        <begin position="344"/>
        <end position="355"/>
    </location>
</feature>
<dbReference type="OrthoDB" id="5185403at2"/>
<keyword evidence="5" id="KW-1185">Reference proteome</keyword>